<sequence>MTEKELERQNFLTWCKYATLEEIERAKGRTKKHWKDCYINMQMKSRR</sequence>
<proteinExistence type="predicted"/>
<comment type="caution">
    <text evidence="1">The sequence shown here is derived from an EMBL/GenBank/DDBJ whole genome shotgun (WGS) entry which is preliminary data.</text>
</comment>
<protein>
    <submittedName>
        <fullName evidence="1">Uncharacterized protein</fullName>
    </submittedName>
</protein>
<organism evidence="1">
    <name type="scientific">marine sediment metagenome</name>
    <dbReference type="NCBI Taxonomy" id="412755"/>
    <lineage>
        <taxon>unclassified sequences</taxon>
        <taxon>metagenomes</taxon>
        <taxon>ecological metagenomes</taxon>
    </lineage>
</organism>
<accession>A0A0F9JKG2</accession>
<dbReference type="AlphaFoldDB" id="A0A0F9JKG2"/>
<gene>
    <name evidence="1" type="ORF">LCGC14_1517500</name>
</gene>
<dbReference type="EMBL" id="LAZR01011214">
    <property type="protein sequence ID" value="KKM62851.1"/>
    <property type="molecule type" value="Genomic_DNA"/>
</dbReference>
<reference evidence="1" key="1">
    <citation type="journal article" date="2015" name="Nature">
        <title>Complex archaea that bridge the gap between prokaryotes and eukaryotes.</title>
        <authorList>
            <person name="Spang A."/>
            <person name="Saw J.H."/>
            <person name="Jorgensen S.L."/>
            <person name="Zaremba-Niedzwiedzka K."/>
            <person name="Martijn J."/>
            <person name="Lind A.E."/>
            <person name="van Eijk R."/>
            <person name="Schleper C."/>
            <person name="Guy L."/>
            <person name="Ettema T.J."/>
        </authorList>
    </citation>
    <scope>NUCLEOTIDE SEQUENCE</scope>
</reference>
<evidence type="ECO:0000313" key="1">
    <source>
        <dbReference type="EMBL" id="KKM62851.1"/>
    </source>
</evidence>
<name>A0A0F9JKG2_9ZZZZ</name>